<sequence length="124" mass="13216">MGEDPSWKLNDVSASEMVFWADLLDDPNPIHSDPEAARRLGFGNRTVNPGPVNLAYVLNLVAQEFGGTTPSRITARFLGNVMAGDDVTATLVEHTDSGGSAVLSRNGDEVVLQADFTMPEDPAS</sequence>
<reference evidence="2 3" key="1">
    <citation type="journal article" date="2014" name="Int. J. Syst. Evol. Microbiol.">
        <title>Complete genome sequence of Corynebacterium casei LMG S-19264T (=DSM 44701T), isolated from a smear-ripened cheese.</title>
        <authorList>
            <consortium name="US DOE Joint Genome Institute (JGI-PGF)"/>
            <person name="Walter F."/>
            <person name="Albersmeier A."/>
            <person name="Kalinowski J."/>
            <person name="Ruckert C."/>
        </authorList>
    </citation>
    <scope>NUCLEOTIDE SEQUENCE [LARGE SCALE GENOMIC DNA]</scope>
    <source>
        <strain evidence="2 3">CGMCC 1.15358</strain>
    </source>
</reference>
<name>A0A917DI32_9SPHN</name>
<evidence type="ECO:0000313" key="3">
    <source>
        <dbReference type="Proteomes" id="UP000598997"/>
    </source>
</evidence>
<protein>
    <recommendedName>
        <fullName evidence="1">MaoC-like domain-containing protein</fullName>
    </recommendedName>
</protein>
<keyword evidence="3" id="KW-1185">Reference proteome</keyword>
<dbReference type="InterPro" id="IPR002539">
    <property type="entry name" value="MaoC-like_dom"/>
</dbReference>
<proteinExistence type="predicted"/>
<evidence type="ECO:0000313" key="2">
    <source>
        <dbReference type="EMBL" id="GGD39060.1"/>
    </source>
</evidence>
<evidence type="ECO:0000259" key="1">
    <source>
        <dbReference type="Pfam" id="PF01575"/>
    </source>
</evidence>
<dbReference type="RefSeq" id="WP_066763195.1">
    <property type="nucleotide sequence ID" value="NZ_BMIO01000003.1"/>
</dbReference>
<dbReference type="Pfam" id="PF01575">
    <property type="entry name" value="MaoC_dehydratas"/>
    <property type="match status" value="1"/>
</dbReference>
<dbReference type="EMBL" id="BMIO01000003">
    <property type="protein sequence ID" value="GGD39060.1"/>
    <property type="molecule type" value="Genomic_DNA"/>
</dbReference>
<dbReference type="CDD" id="cd03441">
    <property type="entry name" value="R_hydratase_like"/>
    <property type="match status" value="1"/>
</dbReference>
<organism evidence="2 3">
    <name type="scientific">Croceicoccus pelagius</name>
    <dbReference type="NCBI Taxonomy" id="1703341"/>
    <lineage>
        <taxon>Bacteria</taxon>
        <taxon>Pseudomonadati</taxon>
        <taxon>Pseudomonadota</taxon>
        <taxon>Alphaproteobacteria</taxon>
        <taxon>Sphingomonadales</taxon>
        <taxon>Erythrobacteraceae</taxon>
        <taxon>Croceicoccus</taxon>
    </lineage>
</organism>
<dbReference type="Gene3D" id="3.10.129.10">
    <property type="entry name" value="Hotdog Thioesterase"/>
    <property type="match status" value="1"/>
</dbReference>
<feature type="domain" description="MaoC-like" evidence="1">
    <location>
        <begin position="12"/>
        <end position="94"/>
    </location>
</feature>
<dbReference type="AlphaFoldDB" id="A0A917DI32"/>
<dbReference type="InterPro" id="IPR029069">
    <property type="entry name" value="HotDog_dom_sf"/>
</dbReference>
<accession>A0A917DI32</accession>
<dbReference type="SUPFAM" id="SSF54637">
    <property type="entry name" value="Thioesterase/thiol ester dehydrase-isomerase"/>
    <property type="match status" value="1"/>
</dbReference>
<comment type="caution">
    <text evidence="2">The sequence shown here is derived from an EMBL/GenBank/DDBJ whole genome shotgun (WGS) entry which is preliminary data.</text>
</comment>
<dbReference type="OrthoDB" id="5147746at2"/>
<gene>
    <name evidence="2" type="ORF">GCM10010989_11430</name>
</gene>
<dbReference type="Proteomes" id="UP000598997">
    <property type="component" value="Unassembled WGS sequence"/>
</dbReference>